<dbReference type="EMBL" id="CP133613">
    <property type="protein sequence ID" value="WMV13447.1"/>
    <property type="molecule type" value="Genomic_DNA"/>
</dbReference>
<dbReference type="Proteomes" id="UP001234989">
    <property type="component" value="Chromosome 2"/>
</dbReference>
<keyword evidence="1" id="KW-0862">Zinc</keyword>
<reference evidence="3" key="1">
    <citation type="submission" date="2023-08" db="EMBL/GenBank/DDBJ databases">
        <title>A de novo genome assembly of Solanum verrucosum Schlechtendal, a Mexican diploid species geographically isolated from the other diploid A-genome species in potato relatives.</title>
        <authorList>
            <person name="Hosaka K."/>
        </authorList>
    </citation>
    <scope>NUCLEOTIDE SEQUENCE</scope>
    <source>
        <tissue evidence="3">Young leaves</tissue>
    </source>
</reference>
<gene>
    <name evidence="3" type="ORF">MTR67_006832</name>
</gene>
<evidence type="ECO:0000313" key="4">
    <source>
        <dbReference type="Proteomes" id="UP001234989"/>
    </source>
</evidence>
<sequence length="363" mass="40618">MQSTASGLIHGSWSCSVGQGHQENFADPNHNPTVRGFLPFTIRGWGSHGVHCKLSKHLSKDGTRVQTKGRLSRLSVSYRVCLATSDLPPKVTNQSIHAVKGEMGMLGKPPKSSVREAKILEFVNLRQGRMSVEEYAQVFTRLSRYAPSIVANPKMKMSKFVSGLSDLIIKECSMVLLENDMDMDHLMIRAQRFEKEKLEERSRGTKRYRLEDDNFSLEESYGQSFYNIPPKFNQKKVFTPKSQGVSGSGSYVIRPTCARCGKKHDGKCLAGTKDCYGCGRNDHKIRDCPVLATRGKERNKIRSDALQARGEQEYASNVSPEPNKVIMGLRNALSLAKGVVIEAFVKKELTPKEEIMCLSRNID</sequence>
<organism evidence="3 4">
    <name type="scientific">Solanum verrucosum</name>
    <dbReference type="NCBI Taxonomy" id="315347"/>
    <lineage>
        <taxon>Eukaryota</taxon>
        <taxon>Viridiplantae</taxon>
        <taxon>Streptophyta</taxon>
        <taxon>Embryophyta</taxon>
        <taxon>Tracheophyta</taxon>
        <taxon>Spermatophyta</taxon>
        <taxon>Magnoliopsida</taxon>
        <taxon>eudicotyledons</taxon>
        <taxon>Gunneridae</taxon>
        <taxon>Pentapetalae</taxon>
        <taxon>asterids</taxon>
        <taxon>lamiids</taxon>
        <taxon>Solanales</taxon>
        <taxon>Solanaceae</taxon>
        <taxon>Solanoideae</taxon>
        <taxon>Solaneae</taxon>
        <taxon>Solanum</taxon>
    </lineage>
</organism>
<name>A0AAF0TA19_SOLVR</name>
<dbReference type="PANTHER" id="PTHR34482:SF57">
    <property type="entry name" value="RETROTRANSPOSON GAG DOMAIN-CONTAINING PROTEIN"/>
    <property type="match status" value="1"/>
</dbReference>
<dbReference type="InterPro" id="IPR005162">
    <property type="entry name" value="Retrotrans_gag_dom"/>
</dbReference>
<accession>A0AAF0TA19</accession>
<dbReference type="PANTHER" id="PTHR34482">
    <property type="entry name" value="DNA DAMAGE-INDUCIBLE PROTEIN 1-LIKE"/>
    <property type="match status" value="1"/>
</dbReference>
<dbReference type="GO" id="GO:0003676">
    <property type="term" value="F:nucleic acid binding"/>
    <property type="evidence" value="ECO:0007669"/>
    <property type="project" value="InterPro"/>
</dbReference>
<keyword evidence="1" id="KW-0863">Zinc-finger</keyword>
<evidence type="ECO:0000313" key="3">
    <source>
        <dbReference type="EMBL" id="WMV13447.1"/>
    </source>
</evidence>
<dbReference type="AlphaFoldDB" id="A0AAF0TA19"/>
<keyword evidence="1" id="KW-0479">Metal-binding</keyword>
<feature type="domain" description="CCHC-type" evidence="2">
    <location>
        <begin position="275"/>
        <end position="289"/>
    </location>
</feature>
<dbReference type="InterPro" id="IPR001878">
    <property type="entry name" value="Znf_CCHC"/>
</dbReference>
<proteinExistence type="predicted"/>
<protein>
    <recommendedName>
        <fullName evidence="2">CCHC-type domain-containing protein</fullName>
    </recommendedName>
</protein>
<dbReference type="PROSITE" id="PS50158">
    <property type="entry name" value="ZF_CCHC"/>
    <property type="match status" value="1"/>
</dbReference>
<dbReference type="GO" id="GO:0008270">
    <property type="term" value="F:zinc ion binding"/>
    <property type="evidence" value="ECO:0007669"/>
    <property type="project" value="UniProtKB-KW"/>
</dbReference>
<keyword evidence="4" id="KW-1185">Reference proteome</keyword>
<evidence type="ECO:0000259" key="2">
    <source>
        <dbReference type="PROSITE" id="PS50158"/>
    </source>
</evidence>
<evidence type="ECO:0000256" key="1">
    <source>
        <dbReference type="PROSITE-ProRule" id="PRU00047"/>
    </source>
</evidence>
<dbReference type="Pfam" id="PF03732">
    <property type="entry name" value="Retrotrans_gag"/>
    <property type="match status" value="1"/>
</dbReference>